<dbReference type="PANTHER" id="PTHR23050">
    <property type="entry name" value="CALCIUM BINDING PROTEIN"/>
    <property type="match status" value="1"/>
</dbReference>
<dbReference type="Pfam" id="PF13202">
    <property type="entry name" value="EF-hand_5"/>
    <property type="match status" value="1"/>
</dbReference>
<sequence length="203" mass="23799">MRPITRKLNERTKDSPEGTKASKSITEILHKHEVNPEIELYHFKVNKDILNNFTPEELKDLASVFETVDGNSDGYINEDELSNLLKILTYYRNQSHTRKIINRNAVYRLRQLNFIETCHALMDLDVNSTYDLMDEYKAAFNIMDSDKTGEISFENIQQHSQRLNLNFTKYELKKMLELGDVKGKGSIEFSQFLTIMQDTFKYI</sequence>
<protein>
    <recommendedName>
        <fullName evidence="4">EF-hand domain-containing protein</fullName>
    </recommendedName>
</protein>
<dbReference type="AlphaFoldDB" id="A0A177AW44"/>
<dbReference type="Pfam" id="PF13499">
    <property type="entry name" value="EF-hand_7"/>
    <property type="match status" value="1"/>
</dbReference>
<dbReference type="SUPFAM" id="SSF47473">
    <property type="entry name" value="EF-hand"/>
    <property type="match status" value="1"/>
</dbReference>
<dbReference type="InterPro" id="IPR050145">
    <property type="entry name" value="Centrin_CML-like"/>
</dbReference>
<dbReference type="CDD" id="cd00051">
    <property type="entry name" value="EFh"/>
    <property type="match status" value="1"/>
</dbReference>
<feature type="domain" description="EF-hand" evidence="4">
    <location>
        <begin position="131"/>
        <end position="166"/>
    </location>
</feature>
<dbReference type="OrthoDB" id="343296at2759"/>
<name>A0A177AW44_9BILA</name>
<feature type="domain" description="EF-hand" evidence="4">
    <location>
        <begin position="56"/>
        <end position="91"/>
    </location>
</feature>
<keyword evidence="1" id="KW-0677">Repeat</keyword>
<dbReference type="EMBL" id="LWCA01000994">
    <property type="protein sequence ID" value="OAF66237.1"/>
    <property type="molecule type" value="Genomic_DNA"/>
</dbReference>
<dbReference type="InterPro" id="IPR002048">
    <property type="entry name" value="EF_hand_dom"/>
</dbReference>
<keyword evidence="6" id="KW-1185">Reference proteome</keyword>
<evidence type="ECO:0000313" key="6">
    <source>
        <dbReference type="Proteomes" id="UP000078046"/>
    </source>
</evidence>
<gene>
    <name evidence="5" type="ORF">A3Q56_06043</name>
</gene>
<proteinExistence type="predicted"/>
<evidence type="ECO:0000256" key="2">
    <source>
        <dbReference type="ARBA" id="ARBA00022837"/>
    </source>
</evidence>
<dbReference type="InterPro" id="IPR011992">
    <property type="entry name" value="EF-hand-dom_pair"/>
</dbReference>
<dbReference type="PROSITE" id="PS50222">
    <property type="entry name" value="EF_HAND_2"/>
    <property type="match status" value="2"/>
</dbReference>
<dbReference type="Proteomes" id="UP000078046">
    <property type="component" value="Unassembled WGS sequence"/>
</dbReference>
<evidence type="ECO:0000259" key="4">
    <source>
        <dbReference type="PROSITE" id="PS50222"/>
    </source>
</evidence>
<reference evidence="5 6" key="1">
    <citation type="submission" date="2016-04" db="EMBL/GenBank/DDBJ databases">
        <title>The genome of Intoshia linei affirms orthonectids as highly simplified spiralians.</title>
        <authorList>
            <person name="Mikhailov K.V."/>
            <person name="Slusarev G.S."/>
            <person name="Nikitin M.A."/>
            <person name="Logacheva M.D."/>
            <person name="Penin A."/>
            <person name="Aleoshin V."/>
            <person name="Panchin Y.V."/>
        </authorList>
    </citation>
    <scope>NUCLEOTIDE SEQUENCE [LARGE SCALE GENOMIC DNA]</scope>
    <source>
        <strain evidence="5">Intl2013</strain>
        <tissue evidence="5">Whole animal</tissue>
    </source>
</reference>
<feature type="region of interest" description="Disordered" evidence="3">
    <location>
        <begin position="1"/>
        <end position="24"/>
    </location>
</feature>
<keyword evidence="2" id="KW-0106">Calcium</keyword>
<comment type="caution">
    <text evidence="5">The sequence shown here is derived from an EMBL/GenBank/DDBJ whole genome shotgun (WGS) entry which is preliminary data.</text>
</comment>
<dbReference type="PROSITE" id="PS00018">
    <property type="entry name" value="EF_HAND_1"/>
    <property type="match status" value="1"/>
</dbReference>
<evidence type="ECO:0000256" key="1">
    <source>
        <dbReference type="ARBA" id="ARBA00022737"/>
    </source>
</evidence>
<dbReference type="SMART" id="SM00054">
    <property type="entry name" value="EFh"/>
    <property type="match status" value="3"/>
</dbReference>
<feature type="compositionally biased region" description="Basic and acidic residues" evidence="3">
    <location>
        <begin position="7"/>
        <end position="17"/>
    </location>
</feature>
<dbReference type="Gene3D" id="1.10.238.10">
    <property type="entry name" value="EF-hand"/>
    <property type="match status" value="2"/>
</dbReference>
<organism evidence="5 6">
    <name type="scientific">Intoshia linei</name>
    <dbReference type="NCBI Taxonomy" id="1819745"/>
    <lineage>
        <taxon>Eukaryota</taxon>
        <taxon>Metazoa</taxon>
        <taxon>Spiralia</taxon>
        <taxon>Lophotrochozoa</taxon>
        <taxon>Mesozoa</taxon>
        <taxon>Orthonectida</taxon>
        <taxon>Rhopaluridae</taxon>
        <taxon>Intoshia</taxon>
    </lineage>
</organism>
<dbReference type="InterPro" id="IPR018247">
    <property type="entry name" value="EF_Hand_1_Ca_BS"/>
</dbReference>
<dbReference type="GO" id="GO:0005509">
    <property type="term" value="F:calcium ion binding"/>
    <property type="evidence" value="ECO:0007669"/>
    <property type="project" value="InterPro"/>
</dbReference>
<evidence type="ECO:0000256" key="3">
    <source>
        <dbReference type="SAM" id="MobiDB-lite"/>
    </source>
</evidence>
<evidence type="ECO:0000313" key="5">
    <source>
        <dbReference type="EMBL" id="OAF66237.1"/>
    </source>
</evidence>
<accession>A0A177AW44</accession>